<proteinExistence type="predicted"/>
<dbReference type="EMBL" id="BPLR01006799">
    <property type="protein sequence ID" value="GIY12505.1"/>
    <property type="molecule type" value="Genomic_DNA"/>
</dbReference>
<dbReference type="AlphaFoldDB" id="A0AAV4QTD8"/>
<evidence type="ECO:0000313" key="2">
    <source>
        <dbReference type="Proteomes" id="UP001054945"/>
    </source>
</evidence>
<name>A0AAV4QTD8_CAEEX</name>
<evidence type="ECO:0000313" key="1">
    <source>
        <dbReference type="EMBL" id="GIY12505.1"/>
    </source>
</evidence>
<reference evidence="1 2" key="1">
    <citation type="submission" date="2021-06" db="EMBL/GenBank/DDBJ databases">
        <title>Caerostris extrusa draft genome.</title>
        <authorList>
            <person name="Kono N."/>
            <person name="Arakawa K."/>
        </authorList>
    </citation>
    <scope>NUCLEOTIDE SEQUENCE [LARGE SCALE GENOMIC DNA]</scope>
</reference>
<comment type="caution">
    <text evidence="1">The sequence shown here is derived from an EMBL/GenBank/DDBJ whole genome shotgun (WGS) entry which is preliminary data.</text>
</comment>
<protein>
    <submittedName>
        <fullName evidence="1">Uncharacterized protein</fullName>
    </submittedName>
</protein>
<dbReference type="Proteomes" id="UP001054945">
    <property type="component" value="Unassembled WGS sequence"/>
</dbReference>
<sequence>MASNGVPLQTSQVSAANSAENFPPLSALSSPRNKQLPPLTWHFRLLHFVLRHALQSQPPMSVFFLVRVTISIGIYRVQWCPK</sequence>
<accession>A0AAV4QTD8</accession>
<organism evidence="1 2">
    <name type="scientific">Caerostris extrusa</name>
    <name type="common">Bark spider</name>
    <name type="synonym">Caerostris bankana</name>
    <dbReference type="NCBI Taxonomy" id="172846"/>
    <lineage>
        <taxon>Eukaryota</taxon>
        <taxon>Metazoa</taxon>
        <taxon>Ecdysozoa</taxon>
        <taxon>Arthropoda</taxon>
        <taxon>Chelicerata</taxon>
        <taxon>Arachnida</taxon>
        <taxon>Araneae</taxon>
        <taxon>Araneomorphae</taxon>
        <taxon>Entelegynae</taxon>
        <taxon>Araneoidea</taxon>
        <taxon>Araneidae</taxon>
        <taxon>Caerostris</taxon>
    </lineage>
</organism>
<gene>
    <name evidence="1" type="ORF">CEXT_459591</name>
</gene>
<keyword evidence="2" id="KW-1185">Reference proteome</keyword>